<proteinExistence type="predicted"/>
<gene>
    <name evidence="2" type="ORF">MEUPH1_LOCUS1928</name>
</gene>
<dbReference type="SUPFAM" id="SSF63748">
    <property type="entry name" value="Tudor/PWWP/MBT"/>
    <property type="match status" value="1"/>
</dbReference>
<dbReference type="Pfam" id="PF00567">
    <property type="entry name" value="TUDOR"/>
    <property type="match status" value="1"/>
</dbReference>
<dbReference type="Gene3D" id="2.30.30.140">
    <property type="match status" value="1"/>
</dbReference>
<reference evidence="2 3" key="1">
    <citation type="submission" date="2023-01" db="EMBL/GenBank/DDBJ databases">
        <authorList>
            <person name="Whitehead M."/>
        </authorList>
    </citation>
    <scope>NUCLEOTIDE SEQUENCE [LARGE SCALE GENOMIC DNA]</scope>
</reference>
<sequence>MYGALVNDRWYRAEIKNKFKSSMDIMLVDMGSTVINVENVYELPKHLENIKYLTLRCSLGLDQKYFSLYKLKEICNSKTEFMMILFENNNVDGHLIRLFLNDEDVTTIIKKD</sequence>
<evidence type="ECO:0000313" key="2">
    <source>
        <dbReference type="EMBL" id="CAI6344848.1"/>
    </source>
</evidence>
<organism evidence="2 3">
    <name type="scientific">Macrosiphum euphorbiae</name>
    <name type="common">potato aphid</name>
    <dbReference type="NCBI Taxonomy" id="13131"/>
    <lineage>
        <taxon>Eukaryota</taxon>
        <taxon>Metazoa</taxon>
        <taxon>Ecdysozoa</taxon>
        <taxon>Arthropoda</taxon>
        <taxon>Hexapoda</taxon>
        <taxon>Insecta</taxon>
        <taxon>Pterygota</taxon>
        <taxon>Neoptera</taxon>
        <taxon>Paraneoptera</taxon>
        <taxon>Hemiptera</taxon>
        <taxon>Sternorrhyncha</taxon>
        <taxon>Aphidomorpha</taxon>
        <taxon>Aphidoidea</taxon>
        <taxon>Aphididae</taxon>
        <taxon>Macrosiphini</taxon>
        <taxon>Macrosiphum</taxon>
    </lineage>
</organism>
<dbReference type="InterPro" id="IPR002999">
    <property type="entry name" value="Tudor"/>
</dbReference>
<name>A0AAV0VQ68_9HEMI</name>
<accession>A0AAV0VQ68</accession>
<evidence type="ECO:0000313" key="3">
    <source>
        <dbReference type="Proteomes" id="UP001160148"/>
    </source>
</evidence>
<dbReference type="AlphaFoldDB" id="A0AAV0VQ68"/>
<evidence type="ECO:0000259" key="1">
    <source>
        <dbReference type="Pfam" id="PF00567"/>
    </source>
</evidence>
<dbReference type="EMBL" id="CARXXK010000001">
    <property type="protein sequence ID" value="CAI6344848.1"/>
    <property type="molecule type" value="Genomic_DNA"/>
</dbReference>
<comment type="caution">
    <text evidence="2">The sequence shown here is derived from an EMBL/GenBank/DDBJ whole genome shotgun (WGS) entry which is preliminary data.</text>
</comment>
<protein>
    <recommendedName>
        <fullName evidence="1">Tudor domain-containing protein</fullName>
    </recommendedName>
</protein>
<keyword evidence="3" id="KW-1185">Reference proteome</keyword>
<feature type="domain" description="Tudor" evidence="1">
    <location>
        <begin position="7"/>
        <end position="59"/>
    </location>
</feature>
<dbReference type="Proteomes" id="UP001160148">
    <property type="component" value="Unassembled WGS sequence"/>
</dbReference>